<protein>
    <submittedName>
        <fullName evidence="1">Uncharacterized protein</fullName>
    </submittedName>
</protein>
<name>A0ACC1I3N9_9FUNG</name>
<organism evidence="1 2">
    <name type="scientific">Kickxella alabastrina</name>
    <dbReference type="NCBI Taxonomy" id="61397"/>
    <lineage>
        <taxon>Eukaryota</taxon>
        <taxon>Fungi</taxon>
        <taxon>Fungi incertae sedis</taxon>
        <taxon>Zoopagomycota</taxon>
        <taxon>Kickxellomycotina</taxon>
        <taxon>Kickxellomycetes</taxon>
        <taxon>Kickxellales</taxon>
        <taxon>Kickxellaceae</taxon>
        <taxon>Kickxella</taxon>
    </lineage>
</organism>
<gene>
    <name evidence="1" type="ORF">LPJ66_010642</name>
</gene>
<keyword evidence="2" id="KW-1185">Reference proteome</keyword>
<proteinExistence type="predicted"/>
<evidence type="ECO:0000313" key="2">
    <source>
        <dbReference type="Proteomes" id="UP001150581"/>
    </source>
</evidence>
<evidence type="ECO:0000313" key="1">
    <source>
        <dbReference type="EMBL" id="KAJ1884380.1"/>
    </source>
</evidence>
<dbReference type="Proteomes" id="UP001150581">
    <property type="component" value="Unassembled WGS sequence"/>
</dbReference>
<comment type="caution">
    <text evidence="1">The sequence shown here is derived from an EMBL/GenBank/DDBJ whole genome shotgun (WGS) entry which is preliminary data.</text>
</comment>
<dbReference type="EMBL" id="JANBPG010002866">
    <property type="protein sequence ID" value="KAJ1884380.1"/>
    <property type="molecule type" value="Genomic_DNA"/>
</dbReference>
<accession>A0ACC1I3N9</accession>
<reference evidence="1" key="1">
    <citation type="submission" date="2022-07" db="EMBL/GenBank/DDBJ databases">
        <title>Phylogenomic reconstructions and comparative analyses of Kickxellomycotina fungi.</title>
        <authorList>
            <person name="Reynolds N.K."/>
            <person name="Stajich J.E."/>
            <person name="Barry K."/>
            <person name="Grigoriev I.V."/>
            <person name="Crous P."/>
            <person name="Smith M.E."/>
        </authorList>
    </citation>
    <scope>NUCLEOTIDE SEQUENCE</scope>
    <source>
        <strain evidence="1">Benny 63K</strain>
    </source>
</reference>
<sequence>MVEYAYCRYHNLLHGNSTLVVTTDMLISDVYSLLNDIAPSNARITSILYYGTNEKVGIPLEYNSTQRFADIANRDEGEFEFIAEPESGITETVHYRIVR</sequence>